<dbReference type="AlphaFoldDB" id="W1QLF6"/>
<proteinExistence type="predicted"/>
<keyword evidence="3" id="KW-1185">Reference proteome</keyword>
<dbReference type="OrthoDB" id="3997759at2759"/>
<dbReference type="Pfam" id="PF10433">
    <property type="entry name" value="Beta-prop_RSE1_1st"/>
    <property type="match status" value="1"/>
</dbReference>
<dbReference type="EMBL" id="AEOI02000004">
    <property type="protein sequence ID" value="ESX02116.1"/>
    <property type="molecule type" value="Genomic_DNA"/>
</dbReference>
<dbReference type="STRING" id="871575.W1QLF6"/>
<organism evidence="2 3">
    <name type="scientific">Ogataea parapolymorpha (strain ATCC 26012 / BCRC 20466 / JCM 22074 / NRRL Y-7560 / DL-1)</name>
    <name type="common">Yeast</name>
    <name type="synonym">Hansenula polymorpha</name>
    <dbReference type="NCBI Taxonomy" id="871575"/>
    <lineage>
        <taxon>Eukaryota</taxon>
        <taxon>Fungi</taxon>
        <taxon>Dikarya</taxon>
        <taxon>Ascomycota</taxon>
        <taxon>Saccharomycotina</taxon>
        <taxon>Pichiomycetes</taxon>
        <taxon>Pichiales</taxon>
        <taxon>Pichiaceae</taxon>
        <taxon>Ogataea</taxon>
    </lineage>
</organism>
<dbReference type="RefSeq" id="XP_013936702.1">
    <property type="nucleotide sequence ID" value="XM_014081227.1"/>
</dbReference>
<evidence type="ECO:0000313" key="2">
    <source>
        <dbReference type="EMBL" id="ESX02116.1"/>
    </source>
</evidence>
<name>W1QLF6_OGAPD</name>
<dbReference type="KEGG" id="opa:HPODL_04876"/>
<protein>
    <recommendedName>
        <fullName evidence="1">RSE1/DDB1/CPSF1 first beta-propeller domain-containing protein</fullName>
    </recommendedName>
</protein>
<accession>W1QLF6</accession>
<dbReference type="Gene3D" id="2.130.10.10">
    <property type="entry name" value="YVTN repeat-like/Quinoprotein amine dehydrogenase"/>
    <property type="match status" value="1"/>
</dbReference>
<dbReference type="InterPro" id="IPR015943">
    <property type="entry name" value="WD40/YVTN_repeat-like_dom_sf"/>
</dbReference>
<evidence type="ECO:0000313" key="3">
    <source>
        <dbReference type="Proteomes" id="UP000008673"/>
    </source>
</evidence>
<gene>
    <name evidence="2" type="ORF">HPODL_04876</name>
</gene>
<evidence type="ECO:0000259" key="1">
    <source>
        <dbReference type="Pfam" id="PF10433"/>
    </source>
</evidence>
<dbReference type="Proteomes" id="UP000008673">
    <property type="component" value="Unassembled WGS sequence"/>
</dbReference>
<dbReference type="OMA" id="IRINEWN"/>
<dbReference type="HOGENOM" id="CLU_375555_0_0_1"/>
<sequence>MSFDVRKIHDGAIVECLVVDFCHDNTLVVAHPYRIELLDHSYKQLGVLELEDRIMAMNHIRPPGLQHDWLLVLTQNNQLVVIAWNDGFILLQEFHIESVTNTIEVHPFIRVDDLGRYILIYSNEGYMVVLELHPSKTELFRLALQNEPPSQVKKRPDAAKLQVNRIFEKPQVIYIGHGVVHSAVFLKTRLLTADKEGTVFAIVVRNANLKYSVNYYGIGQEISLIKRLPQMNSAPSLAIPLSLGALLVICEDMHYVFPAPAVRSISSSVATATRQYATKELFSGVDGKMAKLLSWCFDGRFYWLSSEQGDIYQMEIELASESLEAAESHLDLSIAERLRTGNSRPIELEVSKWNIERKQQVDLLHKMVNRANRVIGCNHFGLLVELDRNTQLFKQVRQADNLPVTAMKGKYYAHGTYLTSKVVLDDWKNLTGLVKEIVEANEIVVLVVEEHEVDLEVEEIKRTDRLEVYKAGEKIGEHWFDAGIVVRKVLPVPDLLCRFEEKSKISNEERYLLQTKLSKCFIVLVNDEEDQSGLLLMRFVDDEWKQEGHAVVNKLFDSIIQVEDYSLLLIGSHSLVWTSVYGGPSFWFENEESDSTIPVLYFSEWKKLENGDLVVGDAFSGLYLFRIDRNERKVSAVQILKNVMVSDFAFFKQDLVVGDLMGNMFIIGLQGEPKMVYQSYLGHGAITCVEALDELVRVGTSEGILTIQPGSEKSSRLPLKLSSLPQPELNENLVLEINN</sequence>
<comment type="caution">
    <text evidence="2">The sequence shown here is derived from an EMBL/GenBank/DDBJ whole genome shotgun (WGS) entry which is preliminary data.</text>
</comment>
<dbReference type="InterPro" id="IPR018846">
    <property type="entry name" value="Beta-prop_RSE1/DDB1/CPSF1_1st"/>
</dbReference>
<feature type="domain" description="RSE1/DDB1/CPSF1 first beta-propeller" evidence="1">
    <location>
        <begin position="24"/>
        <end position="322"/>
    </location>
</feature>
<dbReference type="GeneID" id="25774299"/>
<reference evidence="2 3" key="1">
    <citation type="journal article" date="2013" name="BMC Genomics">
        <title>Genome sequence and analysis of methylotrophic yeast Hansenula polymorpha DL1.</title>
        <authorList>
            <person name="Ravin N.V."/>
            <person name="Eldarov M.A."/>
            <person name="Kadnikov V.V."/>
            <person name="Beletsky A.V."/>
            <person name="Schneider J."/>
            <person name="Mardanova E.S."/>
            <person name="Smekalova E.M."/>
            <person name="Zvereva M.I."/>
            <person name="Dontsova O.A."/>
            <person name="Mardanov A.V."/>
            <person name="Skryabin K.G."/>
        </authorList>
    </citation>
    <scope>NUCLEOTIDE SEQUENCE [LARGE SCALE GENOMIC DNA]</scope>
    <source>
        <strain evidence="3">ATCC 26012 / BCRC 20466 / JCM 22074 / NRRL Y-7560 / DL-1</strain>
    </source>
</reference>
<dbReference type="eggNOG" id="ENOG502SFW4">
    <property type="taxonomic scope" value="Eukaryota"/>
</dbReference>